<dbReference type="STRING" id="2018661.A0A2A2KPN0"/>
<evidence type="ECO:0000256" key="1">
    <source>
        <dbReference type="SAM" id="MobiDB-lite"/>
    </source>
</evidence>
<feature type="region of interest" description="Disordered" evidence="1">
    <location>
        <begin position="402"/>
        <end position="525"/>
    </location>
</feature>
<dbReference type="EMBL" id="LIAE01008038">
    <property type="protein sequence ID" value="PAV75773.1"/>
    <property type="molecule type" value="Genomic_DNA"/>
</dbReference>
<evidence type="ECO:0000313" key="3">
    <source>
        <dbReference type="Proteomes" id="UP000218231"/>
    </source>
</evidence>
<accession>A0A2A2KPN0</accession>
<name>A0A2A2KPN0_9BILA</name>
<feature type="compositionally biased region" description="Gly residues" evidence="1">
    <location>
        <begin position="258"/>
        <end position="268"/>
    </location>
</feature>
<dbReference type="Proteomes" id="UP000218231">
    <property type="component" value="Unassembled WGS sequence"/>
</dbReference>
<feature type="compositionally biased region" description="Low complexity" evidence="1">
    <location>
        <begin position="246"/>
        <end position="257"/>
    </location>
</feature>
<reference evidence="2 3" key="1">
    <citation type="journal article" date="2017" name="Curr. Biol.">
        <title>Genome architecture and evolution of a unichromosomal asexual nematode.</title>
        <authorList>
            <person name="Fradin H."/>
            <person name="Zegar C."/>
            <person name="Gutwein M."/>
            <person name="Lucas J."/>
            <person name="Kovtun M."/>
            <person name="Corcoran D."/>
            <person name="Baugh L.R."/>
            <person name="Kiontke K."/>
            <person name="Gunsalus K."/>
            <person name="Fitch D.H."/>
            <person name="Piano F."/>
        </authorList>
    </citation>
    <scope>NUCLEOTIDE SEQUENCE [LARGE SCALE GENOMIC DNA]</scope>
    <source>
        <strain evidence="2">PF1309</strain>
    </source>
</reference>
<gene>
    <name evidence="2" type="ORF">WR25_11720</name>
</gene>
<feature type="compositionally biased region" description="Low complexity" evidence="1">
    <location>
        <begin position="456"/>
        <end position="480"/>
    </location>
</feature>
<feature type="region of interest" description="Disordered" evidence="1">
    <location>
        <begin position="27"/>
        <end position="60"/>
    </location>
</feature>
<keyword evidence="3" id="KW-1185">Reference proteome</keyword>
<proteinExistence type="predicted"/>
<dbReference type="OrthoDB" id="5818689at2759"/>
<comment type="caution">
    <text evidence="2">The sequence shown here is derived from an EMBL/GenBank/DDBJ whole genome shotgun (WGS) entry which is preliminary data.</text>
</comment>
<evidence type="ECO:0000313" key="2">
    <source>
        <dbReference type="EMBL" id="PAV75773.1"/>
    </source>
</evidence>
<feature type="region of interest" description="Disordered" evidence="1">
    <location>
        <begin position="72"/>
        <end position="271"/>
    </location>
</feature>
<dbReference type="AlphaFoldDB" id="A0A2A2KPN0"/>
<protein>
    <submittedName>
        <fullName evidence="2">Uncharacterized protein</fullName>
    </submittedName>
</protein>
<organism evidence="2 3">
    <name type="scientific">Diploscapter pachys</name>
    <dbReference type="NCBI Taxonomy" id="2018661"/>
    <lineage>
        <taxon>Eukaryota</taxon>
        <taxon>Metazoa</taxon>
        <taxon>Ecdysozoa</taxon>
        <taxon>Nematoda</taxon>
        <taxon>Chromadorea</taxon>
        <taxon>Rhabditida</taxon>
        <taxon>Rhabditina</taxon>
        <taxon>Rhabditomorpha</taxon>
        <taxon>Rhabditoidea</taxon>
        <taxon>Rhabditidae</taxon>
        <taxon>Diploscapter</taxon>
    </lineage>
</organism>
<feature type="compositionally biased region" description="Polar residues" evidence="1">
    <location>
        <begin position="508"/>
        <end position="525"/>
    </location>
</feature>
<sequence>MDFERNRIELEKSIANIGLDDPWRGQLEHSQQQPWGSAAGGMAAGGQASGAGGQQWGHMSPQMPANVNDALGINPTASGAGASWGNPAGGGPAEYDQTARIWSDQHPTDAQPGQPHFAAMHHGRGMMDPNAAGGGDWMAGPGQQQQQQLWSEPMKQEQDGFWKHQPQGWPTPQAMPGWPPRQVHPNQPPPQHQQPRGAPMMHRGGWQPNGMVPGQAGGKPQGMGGWDGGQGVGPQGHRPYPQMAVPRGGMPQQPRGPNRGGGGGGGGYPPQIDMSIPPPVDAMGQPMNMRQGPPSSHMWKPENMGGAPNGMRAAAPYQPGMVPPFVPSNKQMTPQAPGGFTIAPAEDMIWHDPNGDLKKWQRDTGVSAWGDPDKYNERPVRLWIVPEGQDEDLEAALMKCPVPQKKNDDGTTRLPFPIPSKRSIIPTGWGELPENDPNNPSKSGSAKWAEMGGHVPGVASAPSSMPAGSAAGVGPSPSSSDMPWYLPQQGMGSHPNEHQQGMGGWPQSDPTGQAQQQSDPNTMGSNAQMLADQLKYASEKGYLDISYLNLSHPLPAPVCALINTLLSKIPLLESAQAELKQLIDSVRPEGETGDHSPQRWMNDVQKVEYNRLIIEVTTAKIEVSEQSKKIQRALVEAGLAPTANTASDSVGVGSSQDYHYSFLE</sequence>
<feature type="compositionally biased region" description="Gly residues" evidence="1">
    <location>
        <begin position="38"/>
        <end position="55"/>
    </location>
</feature>
<feature type="compositionally biased region" description="Gly residues" evidence="1">
    <location>
        <begin position="215"/>
        <end position="234"/>
    </location>
</feature>